<reference evidence="2 3" key="1">
    <citation type="submission" date="2015-12" db="EMBL/GenBank/DDBJ databases">
        <title>Complete genome of Roseateles depolymerans KCTC 42856.</title>
        <authorList>
            <person name="Kim K.M."/>
        </authorList>
    </citation>
    <scope>NUCLEOTIDE SEQUENCE [LARGE SCALE GENOMIC DNA]</scope>
    <source>
        <strain evidence="2 3">KCTC 42856</strain>
    </source>
</reference>
<name>A0A0U3N6J7_9BURK</name>
<dbReference type="PATRIC" id="fig|76731.3.peg.3447"/>
<dbReference type="Proteomes" id="UP000060699">
    <property type="component" value="Chromosome"/>
</dbReference>
<dbReference type="CDD" id="cd07813">
    <property type="entry name" value="COQ10p_like"/>
    <property type="match status" value="1"/>
</dbReference>
<keyword evidence="3" id="KW-1185">Reference proteome</keyword>
<dbReference type="PANTHER" id="PTHR12901:SF10">
    <property type="entry name" value="COENZYME Q-BINDING PROTEIN COQ10, MITOCHONDRIAL"/>
    <property type="match status" value="1"/>
</dbReference>
<dbReference type="InterPro" id="IPR023393">
    <property type="entry name" value="START-like_dom_sf"/>
</dbReference>
<dbReference type="InterPro" id="IPR005031">
    <property type="entry name" value="COQ10_START"/>
</dbReference>
<dbReference type="SUPFAM" id="SSF55961">
    <property type="entry name" value="Bet v1-like"/>
    <property type="match status" value="1"/>
</dbReference>
<protein>
    <submittedName>
        <fullName evidence="2">Cyclase</fullName>
    </submittedName>
</protein>
<dbReference type="InterPro" id="IPR044996">
    <property type="entry name" value="COQ10-like"/>
</dbReference>
<evidence type="ECO:0000313" key="2">
    <source>
        <dbReference type="EMBL" id="ALV07819.1"/>
    </source>
</evidence>
<sequence length="155" mass="17718">MKQVRKTVLLWYSPREIYDLVTAVERYPEFLPWCSAAEVLERHDDGMTAKLSLAYAGLRHAFTTRNTHELNKRVRMQLVDGPFSMLDGDWQFLPLNKPGAPADGGEPQACKIEFELRYAFSSFALEAVVSPVFDRIANTFVDSFVKRAEQVYGPR</sequence>
<dbReference type="AlphaFoldDB" id="A0A0U3N6J7"/>
<accession>A0A0U3N6J7</accession>
<dbReference type="Gene3D" id="3.30.530.20">
    <property type="match status" value="1"/>
</dbReference>
<dbReference type="GO" id="GO:0048039">
    <property type="term" value="F:ubiquinone binding"/>
    <property type="evidence" value="ECO:0007669"/>
    <property type="project" value="InterPro"/>
</dbReference>
<dbReference type="PANTHER" id="PTHR12901">
    <property type="entry name" value="SPERM PROTEIN HOMOLOG"/>
    <property type="match status" value="1"/>
</dbReference>
<dbReference type="STRING" id="76731.RD2015_3361"/>
<proteinExistence type="inferred from homology"/>
<dbReference type="GO" id="GO:0045333">
    <property type="term" value="P:cellular respiration"/>
    <property type="evidence" value="ECO:0007669"/>
    <property type="project" value="InterPro"/>
</dbReference>
<evidence type="ECO:0000313" key="3">
    <source>
        <dbReference type="Proteomes" id="UP000060699"/>
    </source>
</evidence>
<dbReference type="EMBL" id="CP013729">
    <property type="protein sequence ID" value="ALV07819.1"/>
    <property type="molecule type" value="Genomic_DNA"/>
</dbReference>
<organism evidence="2 3">
    <name type="scientific">Roseateles depolymerans</name>
    <dbReference type="NCBI Taxonomy" id="76731"/>
    <lineage>
        <taxon>Bacteria</taxon>
        <taxon>Pseudomonadati</taxon>
        <taxon>Pseudomonadota</taxon>
        <taxon>Betaproteobacteria</taxon>
        <taxon>Burkholderiales</taxon>
        <taxon>Sphaerotilaceae</taxon>
        <taxon>Roseateles</taxon>
    </lineage>
</organism>
<dbReference type="KEGG" id="rdp:RD2015_3361"/>
<dbReference type="RefSeq" id="WP_058935874.1">
    <property type="nucleotide sequence ID" value="NZ_CP013729.1"/>
</dbReference>
<comment type="similarity">
    <text evidence="1">Belongs to the ribosome association toxin RatA family.</text>
</comment>
<dbReference type="Pfam" id="PF03364">
    <property type="entry name" value="Polyketide_cyc"/>
    <property type="match status" value="1"/>
</dbReference>
<dbReference type="OrthoDB" id="9804759at2"/>
<gene>
    <name evidence="2" type="ORF">RD2015_3361</name>
</gene>
<evidence type="ECO:0000256" key="1">
    <source>
        <dbReference type="ARBA" id="ARBA00008918"/>
    </source>
</evidence>